<evidence type="ECO:0000256" key="3">
    <source>
        <dbReference type="ARBA" id="ARBA00022737"/>
    </source>
</evidence>
<sequence>MALKEVISEFRLYVCNEWISKIPSHRFRNFYYRKVMGFNIGKDCSIHMHCSFDCAKNLIIGTNSVINSRCRLDNRGTISIGENVSVSQEVIILTADHDVDAADFAGRSIGVRIDDYVWIGTRATILAGVTVGKGALIAAGAMVTKDVIPYTIVAGVPAKVIKMRREDLTYDTKYRRLFQ</sequence>
<keyword evidence="2 5" id="KW-0808">Transferase</keyword>
<dbReference type="PROSITE" id="PS00101">
    <property type="entry name" value="HEXAPEP_TRANSFERASES"/>
    <property type="match status" value="1"/>
</dbReference>
<dbReference type="GO" id="GO:0005829">
    <property type="term" value="C:cytosol"/>
    <property type="evidence" value="ECO:0007669"/>
    <property type="project" value="TreeGrafter"/>
</dbReference>
<dbReference type="SUPFAM" id="SSF51161">
    <property type="entry name" value="Trimeric LpxA-like enzymes"/>
    <property type="match status" value="1"/>
</dbReference>
<name>A0A521C5J9_9SPHI</name>
<evidence type="ECO:0000256" key="2">
    <source>
        <dbReference type="ARBA" id="ARBA00022679"/>
    </source>
</evidence>
<reference evidence="5 6" key="1">
    <citation type="submission" date="2017-05" db="EMBL/GenBank/DDBJ databases">
        <authorList>
            <person name="Varghese N."/>
            <person name="Submissions S."/>
        </authorList>
    </citation>
    <scope>NUCLEOTIDE SEQUENCE [LARGE SCALE GENOMIC DNA]</scope>
    <source>
        <strain evidence="5 6">DSM 19036</strain>
    </source>
</reference>
<evidence type="ECO:0000256" key="4">
    <source>
        <dbReference type="ARBA" id="ARBA00023315"/>
    </source>
</evidence>
<dbReference type="Gene3D" id="2.160.10.10">
    <property type="entry name" value="Hexapeptide repeat proteins"/>
    <property type="match status" value="1"/>
</dbReference>
<gene>
    <name evidence="5" type="ORF">SAMN06265348_103249</name>
</gene>
<organism evidence="5 6">
    <name type="scientific">Pedobacter westerhofensis</name>
    <dbReference type="NCBI Taxonomy" id="425512"/>
    <lineage>
        <taxon>Bacteria</taxon>
        <taxon>Pseudomonadati</taxon>
        <taxon>Bacteroidota</taxon>
        <taxon>Sphingobacteriia</taxon>
        <taxon>Sphingobacteriales</taxon>
        <taxon>Sphingobacteriaceae</taxon>
        <taxon>Pedobacter</taxon>
    </lineage>
</organism>
<dbReference type="Proteomes" id="UP000320300">
    <property type="component" value="Unassembled WGS sequence"/>
</dbReference>
<dbReference type="PANTHER" id="PTHR23416">
    <property type="entry name" value="SIALIC ACID SYNTHASE-RELATED"/>
    <property type="match status" value="1"/>
</dbReference>
<dbReference type="InterPro" id="IPR018357">
    <property type="entry name" value="Hexapep_transf_CS"/>
</dbReference>
<protein>
    <submittedName>
        <fullName evidence="5">Maltose O-acetyltransferase</fullName>
    </submittedName>
</protein>
<evidence type="ECO:0000256" key="1">
    <source>
        <dbReference type="ARBA" id="ARBA00007274"/>
    </source>
</evidence>
<keyword evidence="6" id="KW-1185">Reference proteome</keyword>
<keyword evidence="3" id="KW-0677">Repeat</keyword>
<dbReference type="CDD" id="cd04647">
    <property type="entry name" value="LbH_MAT_like"/>
    <property type="match status" value="1"/>
</dbReference>
<dbReference type="Pfam" id="PF00132">
    <property type="entry name" value="Hexapep"/>
    <property type="match status" value="1"/>
</dbReference>
<comment type="similarity">
    <text evidence="1">Belongs to the transferase hexapeptide repeat family.</text>
</comment>
<dbReference type="AlphaFoldDB" id="A0A521C5J9"/>
<dbReference type="InterPro" id="IPR011004">
    <property type="entry name" value="Trimer_LpxA-like_sf"/>
</dbReference>
<evidence type="ECO:0000313" key="6">
    <source>
        <dbReference type="Proteomes" id="UP000320300"/>
    </source>
</evidence>
<dbReference type="InterPro" id="IPR051159">
    <property type="entry name" value="Hexapeptide_acetyltransf"/>
</dbReference>
<proteinExistence type="inferred from homology"/>
<evidence type="ECO:0000313" key="5">
    <source>
        <dbReference type="EMBL" id="SMO54797.1"/>
    </source>
</evidence>
<dbReference type="EMBL" id="FXTN01000003">
    <property type="protein sequence ID" value="SMO54797.1"/>
    <property type="molecule type" value="Genomic_DNA"/>
</dbReference>
<keyword evidence="4" id="KW-0012">Acyltransferase</keyword>
<accession>A0A521C5J9</accession>
<dbReference type="GO" id="GO:0008374">
    <property type="term" value="F:O-acyltransferase activity"/>
    <property type="evidence" value="ECO:0007669"/>
    <property type="project" value="TreeGrafter"/>
</dbReference>
<dbReference type="OrthoDB" id="9801697at2"/>
<dbReference type="InterPro" id="IPR001451">
    <property type="entry name" value="Hexapep"/>
</dbReference>
<dbReference type="PANTHER" id="PTHR23416:SF23">
    <property type="entry name" value="ACETYLTRANSFERASE C18B11.09C-RELATED"/>
    <property type="match status" value="1"/>
</dbReference>